<dbReference type="RefSeq" id="WP_015331908.1">
    <property type="nucleotide sequence ID" value="NC_020054.1"/>
</dbReference>
<name>I0K9K6_9BACT</name>
<evidence type="ECO:0000313" key="2">
    <source>
        <dbReference type="EMBL" id="CCH00809.1"/>
    </source>
</evidence>
<dbReference type="OrthoDB" id="679529at2"/>
<dbReference type="eggNOG" id="ENOG5032Z4I">
    <property type="taxonomic scope" value="Bacteria"/>
</dbReference>
<keyword evidence="1" id="KW-1133">Transmembrane helix</keyword>
<dbReference type="Proteomes" id="UP000011058">
    <property type="component" value="Chromosome"/>
</dbReference>
<feature type="transmembrane region" description="Helical" evidence="1">
    <location>
        <begin position="7"/>
        <end position="29"/>
    </location>
</feature>
<dbReference type="Pfam" id="PF20664">
    <property type="entry name" value="DUF6814"/>
    <property type="match status" value="1"/>
</dbReference>
<sequence length="72" mass="7807">MNRIKRILGVVWLALAALSGYFGITALGLPKLVSDKTDDLVFGIIVVFVLMPLIVGGLATFGYYAVRGEYDD</sequence>
<dbReference type="EMBL" id="HE796683">
    <property type="protein sequence ID" value="CCH00809.1"/>
    <property type="molecule type" value="Genomic_DNA"/>
</dbReference>
<evidence type="ECO:0000256" key="1">
    <source>
        <dbReference type="SAM" id="Phobius"/>
    </source>
</evidence>
<accession>I0K9K6</accession>
<keyword evidence="3" id="KW-1185">Reference proteome</keyword>
<reference evidence="2 3" key="1">
    <citation type="journal article" date="2012" name="J. Bacteriol.">
        <title>Genome Sequence of Fibrella aestuarina BUZ 2T, a Filamentous Marine Bacterium.</title>
        <authorList>
            <person name="Filippini M."/>
            <person name="Qi W."/>
            <person name="Blom J."/>
            <person name="Goesmann A."/>
            <person name="Smits T.H."/>
            <person name="Bagheri H.C."/>
        </authorList>
    </citation>
    <scope>NUCLEOTIDE SEQUENCE [LARGE SCALE GENOMIC DNA]</scope>
    <source>
        <strain evidence="3">BUZ 2T</strain>
    </source>
</reference>
<evidence type="ECO:0000313" key="3">
    <source>
        <dbReference type="Proteomes" id="UP000011058"/>
    </source>
</evidence>
<keyword evidence="1" id="KW-0472">Membrane</keyword>
<feature type="transmembrane region" description="Helical" evidence="1">
    <location>
        <begin position="41"/>
        <end position="66"/>
    </location>
</feature>
<dbReference type="KEGG" id="fae:FAES_2800"/>
<gene>
    <name evidence="2" type="ORF">FAES_2800</name>
</gene>
<organism evidence="2 3">
    <name type="scientific">Fibrella aestuarina BUZ 2</name>
    <dbReference type="NCBI Taxonomy" id="1166018"/>
    <lineage>
        <taxon>Bacteria</taxon>
        <taxon>Pseudomonadati</taxon>
        <taxon>Bacteroidota</taxon>
        <taxon>Cytophagia</taxon>
        <taxon>Cytophagales</taxon>
        <taxon>Spirosomataceae</taxon>
        <taxon>Fibrella</taxon>
    </lineage>
</organism>
<keyword evidence="1" id="KW-0812">Transmembrane</keyword>
<dbReference type="HOGENOM" id="CLU_193614_0_0_10"/>
<proteinExistence type="predicted"/>
<protein>
    <submittedName>
        <fullName evidence="2">Uncharacterized protein</fullName>
    </submittedName>
</protein>
<dbReference type="InterPro" id="IPR049211">
    <property type="entry name" value="DUF6814"/>
</dbReference>
<dbReference type="AlphaFoldDB" id="I0K9K6"/>